<reference evidence="6 7" key="1">
    <citation type="submission" date="2021-05" db="EMBL/GenBank/DDBJ databases">
        <title>Phylogenetic classification of ten novel species belonging to the genus Bifidobacterium comprising B. colchicus sp. nov., B. abeli sp. nov., B. bicoloris sp. nov., B. guerezis sp. nov., B. rosaliae sp. nov., B. santillanensis sp. nov., B. argentati sp. nov., B. amazzoni sp. nov., B. pluviali sp. nov., and B. pinnaculum sp. nov.</title>
        <authorList>
            <person name="Lugli G.A."/>
            <person name="Ruiz Garcia L."/>
            <person name="Margolles A."/>
            <person name="Ventura M."/>
        </authorList>
    </citation>
    <scope>NUCLEOTIDE SEQUENCE [LARGE SCALE GENOMIC DNA]</scope>
    <source>
        <strain evidence="6 7">82T10</strain>
    </source>
</reference>
<keyword evidence="3" id="KW-0804">Transcription</keyword>
<proteinExistence type="predicted"/>
<protein>
    <submittedName>
        <fullName evidence="6">LacI family DNA-binding transcriptional regulator</fullName>
    </submittedName>
</protein>
<dbReference type="EMBL" id="JAHBBH010000004">
    <property type="protein sequence ID" value="MBW3091877.1"/>
    <property type="molecule type" value="Genomic_DNA"/>
</dbReference>
<keyword evidence="1" id="KW-0805">Transcription regulation</keyword>
<dbReference type="RefSeq" id="WP_219057979.1">
    <property type="nucleotide sequence ID" value="NZ_JAHBBH010000004.1"/>
</dbReference>
<dbReference type="Proteomes" id="UP000700815">
    <property type="component" value="Unassembled WGS sequence"/>
</dbReference>
<evidence type="ECO:0000256" key="4">
    <source>
        <dbReference type="SAM" id="MobiDB-lite"/>
    </source>
</evidence>
<feature type="compositionally biased region" description="Low complexity" evidence="4">
    <location>
        <begin position="331"/>
        <end position="343"/>
    </location>
</feature>
<keyword evidence="2 6" id="KW-0238">DNA-binding</keyword>
<dbReference type="InterPro" id="IPR046335">
    <property type="entry name" value="LacI/GalR-like_sensor"/>
</dbReference>
<feature type="region of interest" description="Disordered" evidence="4">
    <location>
        <begin position="331"/>
        <end position="361"/>
    </location>
</feature>
<name>A0ABS6WD42_9BIFI</name>
<evidence type="ECO:0000313" key="7">
    <source>
        <dbReference type="Proteomes" id="UP000700815"/>
    </source>
</evidence>
<evidence type="ECO:0000259" key="5">
    <source>
        <dbReference type="PROSITE" id="PS50932"/>
    </source>
</evidence>
<comment type="caution">
    <text evidence="6">The sequence shown here is derived from an EMBL/GenBank/DDBJ whole genome shotgun (WGS) entry which is preliminary data.</text>
</comment>
<organism evidence="6 7">
    <name type="scientific">Bifidobacterium miconis</name>
    <dbReference type="NCBI Taxonomy" id="2834435"/>
    <lineage>
        <taxon>Bacteria</taxon>
        <taxon>Bacillati</taxon>
        <taxon>Actinomycetota</taxon>
        <taxon>Actinomycetes</taxon>
        <taxon>Bifidobacteriales</taxon>
        <taxon>Bifidobacteriaceae</taxon>
        <taxon>Bifidobacterium</taxon>
    </lineage>
</organism>
<dbReference type="InterPro" id="IPR000843">
    <property type="entry name" value="HTH_LacI"/>
</dbReference>
<dbReference type="CDD" id="cd01392">
    <property type="entry name" value="HTH_LacI"/>
    <property type="match status" value="1"/>
</dbReference>
<feature type="domain" description="HTH lacI-type" evidence="5">
    <location>
        <begin position="2"/>
        <end position="56"/>
    </location>
</feature>
<dbReference type="Pfam" id="PF13377">
    <property type="entry name" value="Peripla_BP_3"/>
    <property type="match status" value="1"/>
</dbReference>
<dbReference type="PROSITE" id="PS50932">
    <property type="entry name" value="HTH_LACI_2"/>
    <property type="match status" value="1"/>
</dbReference>
<evidence type="ECO:0000256" key="2">
    <source>
        <dbReference type="ARBA" id="ARBA00023125"/>
    </source>
</evidence>
<dbReference type="PANTHER" id="PTHR30146:SF109">
    <property type="entry name" value="HTH-TYPE TRANSCRIPTIONAL REGULATOR GALS"/>
    <property type="match status" value="1"/>
</dbReference>
<dbReference type="SMART" id="SM00354">
    <property type="entry name" value="HTH_LACI"/>
    <property type="match status" value="1"/>
</dbReference>
<evidence type="ECO:0000313" key="6">
    <source>
        <dbReference type="EMBL" id="MBW3091877.1"/>
    </source>
</evidence>
<keyword evidence="7" id="KW-1185">Reference proteome</keyword>
<gene>
    <name evidence="6" type="ORF">KIH79_02695</name>
</gene>
<evidence type="ECO:0000256" key="1">
    <source>
        <dbReference type="ARBA" id="ARBA00023015"/>
    </source>
</evidence>
<dbReference type="CDD" id="cd06267">
    <property type="entry name" value="PBP1_LacI_sugar_binding-like"/>
    <property type="match status" value="1"/>
</dbReference>
<accession>A0ABS6WD42</accession>
<sequence length="383" mass="40170">MSTLKQVAAEAEVSVSTASAALRGMDIVRPDTIRKVEAAARRVGYRVNLSARALRNGRTGIFTAIVPDLGTAFYARFANSLSNALLAHGHRLVIQTSQYDAELELDLIRRANASVCDGLFVCPTASNGDAVRQAAGDQPVILFDGEDSGDTASLDRIETPNQSGMDAVIRHLAEDCGRTRIGIVGASDRSTPAAKGTRLRLSRCDYALRTMRSLGLNVEHAPVVSDWGVEAGIATARRLVADELAYDALCCMNDELAFGVLRGLAECGIRVPEDVAVTGFDGIPGCTYVTPTLTTVAVDADGMAQAAVSMMERRVGIGGAGLTGDGTVAADAASGNGTASRGNSSRRSRAGSRTEADPRNTIASQRLIAGFRLIVRESTAGRA</sequence>
<evidence type="ECO:0000256" key="3">
    <source>
        <dbReference type="ARBA" id="ARBA00023163"/>
    </source>
</evidence>
<dbReference type="GO" id="GO:0003677">
    <property type="term" value="F:DNA binding"/>
    <property type="evidence" value="ECO:0007669"/>
    <property type="project" value="UniProtKB-KW"/>
</dbReference>
<dbReference type="Pfam" id="PF00356">
    <property type="entry name" value="LacI"/>
    <property type="match status" value="1"/>
</dbReference>
<dbReference type="PANTHER" id="PTHR30146">
    <property type="entry name" value="LACI-RELATED TRANSCRIPTIONAL REPRESSOR"/>
    <property type="match status" value="1"/>
</dbReference>